<evidence type="ECO:0000256" key="12">
    <source>
        <dbReference type="SAM" id="MobiDB-lite"/>
    </source>
</evidence>
<dbReference type="PANTHER" id="PTHR34378">
    <property type="entry name" value="GLUTAMATE--CYSTEINE LIGASE, CHLOROPLASTIC"/>
    <property type="match status" value="1"/>
</dbReference>
<dbReference type="Pfam" id="PF04107">
    <property type="entry name" value="GCS2"/>
    <property type="match status" value="1"/>
</dbReference>
<dbReference type="GO" id="GO:0004357">
    <property type="term" value="F:glutamate-cysteine ligase activity"/>
    <property type="evidence" value="ECO:0007669"/>
    <property type="project" value="UniProtKB-UniRule"/>
</dbReference>
<comment type="pathway">
    <text evidence="1">Sulfur metabolism; glutathione biosynthesis; glutathione from L-cysteine and L-glutamate: step 1/2.</text>
</comment>
<dbReference type="InterPro" id="IPR014746">
    <property type="entry name" value="Gln_synth/guanido_kin_cat_dom"/>
</dbReference>
<evidence type="ECO:0000256" key="11">
    <source>
        <dbReference type="PIRSR" id="PIRSR017901-50"/>
    </source>
</evidence>
<feature type="compositionally biased region" description="Polar residues" evidence="12">
    <location>
        <begin position="11"/>
        <end position="20"/>
    </location>
</feature>
<dbReference type="GO" id="GO:0006750">
    <property type="term" value="P:glutathione biosynthetic process"/>
    <property type="evidence" value="ECO:0007669"/>
    <property type="project" value="UniProtKB-UniRule"/>
</dbReference>
<evidence type="ECO:0000256" key="9">
    <source>
        <dbReference type="ARBA" id="ARBA00023157"/>
    </source>
</evidence>
<protein>
    <recommendedName>
        <fullName evidence="10">Glutamate--cysteine ligase</fullName>
        <ecNumber evidence="10">6.3.2.2</ecNumber>
    </recommendedName>
</protein>
<dbReference type="EMBL" id="FOYI01000009">
    <property type="protein sequence ID" value="SFR14885.1"/>
    <property type="molecule type" value="Genomic_DNA"/>
</dbReference>
<keyword evidence="4 10" id="KW-0436">Ligase</keyword>
<dbReference type="GO" id="GO:0005524">
    <property type="term" value="F:ATP binding"/>
    <property type="evidence" value="ECO:0007669"/>
    <property type="project" value="UniProtKB-UniRule"/>
</dbReference>
<evidence type="ECO:0000256" key="8">
    <source>
        <dbReference type="ARBA" id="ARBA00022946"/>
    </source>
</evidence>
<feature type="disulfide bond" evidence="11">
    <location>
        <begin position="127"/>
        <end position="347"/>
    </location>
</feature>
<dbReference type="EC" id="6.3.2.2" evidence="10"/>
<dbReference type="SUPFAM" id="SSF55931">
    <property type="entry name" value="Glutamine synthetase/guanido kinase"/>
    <property type="match status" value="1"/>
</dbReference>
<dbReference type="Gene3D" id="3.30.590.20">
    <property type="match status" value="1"/>
</dbReference>
<accession>A0A1I6EAZ5</accession>
<comment type="catalytic activity">
    <reaction evidence="10">
        <text>L-cysteine + L-glutamate + ATP = gamma-L-glutamyl-L-cysteine + ADP + phosphate + H(+)</text>
        <dbReference type="Rhea" id="RHEA:13285"/>
        <dbReference type="ChEBI" id="CHEBI:15378"/>
        <dbReference type="ChEBI" id="CHEBI:29985"/>
        <dbReference type="ChEBI" id="CHEBI:30616"/>
        <dbReference type="ChEBI" id="CHEBI:35235"/>
        <dbReference type="ChEBI" id="CHEBI:43474"/>
        <dbReference type="ChEBI" id="CHEBI:58173"/>
        <dbReference type="ChEBI" id="CHEBI:456216"/>
        <dbReference type="EC" id="6.3.2.2"/>
    </reaction>
</comment>
<evidence type="ECO:0000256" key="7">
    <source>
        <dbReference type="ARBA" id="ARBA00022840"/>
    </source>
</evidence>
<evidence type="ECO:0000313" key="13">
    <source>
        <dbReference type="EMBL" id="SFR14885.1"/>
    </source>
</evidence>
<keyword evidence="6 10" id="KW-0547">Nucleotide-binding</keyword>
<dbReference type="Proteomes" id="UP000199302">
    <property type="component" value="Unassembled WGS sequence"/>
</dbReference>
<comment type="function">
    <text evidence="10">Catalyzes the synthesis of gamma-glutamylcysteine (gamma-GC).</text>
</comment>
<dbReference type="NCBIfam" id="TIGR01436">
    <property type="entry name" value="glu_cys_lig_pln"/>
    <property type="match status" value="1"/>
</dbReference>
<evidence type="ECO:0000256" key="5">
    <source>
        <dbReference type="ARBA" id="ARBA00022684"/>
    </source>
</evidence>
<keyword evidence="14" id="KW-1185">Reference proteome</keyword>
<name>A0A1I6EAZ5_9RHOB</name>
<evidence type="ECO:0000256" key="3">
    <source>
        <dbReference type="ARBA" id="ARBA00011153"/>
    </source>
</evidence>
<dbReference type="PANTHER" id="PTHR34378:SF1">
    <property type="entry name" value="GLUTAMATE--CYSTEINE LIGASE, CHLOROPLASTIC"/>
    <property type="match status" value="1"/>
</dbReference>
<comment type="similarity">
    <text evidence="2">Belongs to the carboxylate-amine ligase family. Glutamate--cysteine ligase type 2 subfamily.</text>
</comment>
<comment type="similarity">
    <text evidence="10">Belongs to the glutamate--cysteine ligase type 2 family. EgtA subfamily.</text>
</comment>
<dbReference type="InterPro" id="IPR035434">
    <property type="entry name" value="GCL_bact_plant"/>
</dbReference>
<organism evidence="13 14">
    <name type="scientific">Poseidonocella sedimentorum</name>
    <dbReference type="NCBI Taxonomy" id="871652"/>
    <lineage>
        <taxon>Bacteria</taxon>
        <taxon>Pseudomonadati</taxon>
        <taxon>Pseudomonadota</taxon>
        <taxon>Alphaproteobacteria</taxon>
        <taxon>Rhodobacterales</taxon>
        <taxon>Roseobacteraceae</taxon>
        <taxon>Poseidonocella</taxon>
    </lineage>
</organism>
<reference evidence="13 14" key="1">
    <citation type="submission" date="2016-10" db="EMBL/GenBank/DDBJ databases">
        <authorList>
            <person name="de Groot N.N."/>
        </authorList>
    </citation>
    <scope>NUCLEOTIDE SEQUENCE [LARGE SCALE GENOMIC DNA]</scope>
    <source>
        <strain evidence="14">KMM 9023,NRIC 0796,JCM 17311,KCTC 23692</strain>
    </source>
</reference>
<gene>
    <name evidence="13" type="ORF">SAMN04515673_10949</name>
</gene>
<dbReference type="PIRSF" id="PIRSF017901">
    <property type="entry name" value="GCL"/>
    <property type="match status" value="1"/>
</dbReference>
<dbReference type="InterPro" id="IPR011556">
    <property type="entry name" value="Glut_cys_lig_pln_type"/>
</dbReference>
<dbReference type="AlphaFoldDB" id="A0A1I6EAZ5"/>
<evidence type="ECO:0000256" key="1">
    <source>
        <dbReference type="ARBA" id="ARBA00005006"/>
    </source>
</evidence>
<keyword evidence="9 11" id="KW-1015">Disulfide bond</keyword>
<evidence type="ECO:0000256" key="4">
    <source>
        <dbReference type="ARBA" id="ARBA00022598"/>
    </source>
</evidence>
<dbReference type="STRING" id="871652.SAMN04515673_10949"/>
<keyword evidence="7 10" id="KW-0067">ATP-binding</keyword>
<keyword evidence="8" id="KW-0809">Transit peptide</keyword>
<evidence type="ECO:0000313" key="14">
    <source>
        <dbReference type="Proteomes" id="UP000199302"/>
    </source>
</evidence>
<evidence type="ECO:0000256" key="2">
    <source>
        <dbReference type="ARBA" id="ARBA00010253"/>
    </source>
</evidence>
<comment type="subunit">
    <text evidence="3">Homodimer or monomer when oxidized or reduced, respectively.</text>
</comment>
<feature type="region of interest" description="Disordered" evidence="12">
    <location>
        <begin position="1"/>
        <end position="22"/>
    </location>
</feature>
<evidence type="ECO:0000256" key="6">
    <source>
        <dbReference type="ARBA" id="ARBA00022741"/>
    </source>
</evidence>
<evidence type="ECO:0000256" key="10">
    <source>
        <dbReference type="PIRNR" id="PIRNR017901"/>
    </source>
</evidence>
<dbReference type="InterPro" id="IPR006336">
    <property type="entry name" value="GCS2"/>
</dbReference>
<sequence>MNRARRGVTEAETNPMSIPQSGGGLIEHPSQLAEYLAAGCKPKAGWRIGTEHEKFGYCKDTLEPLPYEGTRSIRTILEGLRDRHGWAPVDEGGKIIGLTKGGANISLEPGGQLELSGAPLETIHETCDEVNAHLADVKDITDEIGAGFIGLGAAPIWTHEQMPLMPKGRYKLMDGYMQKVGTMGRVMMRRTCTVQVNLDFSTEADMVQKMRVALALQPVAAALFANSPFFEGQPNGHKSWRSRVWRDLDPARTGMLPFVFDEGFGFEAWVEYALDVPMYFVYRDGVYVDALGQSFRDFLKGELPALPGEKPTLSDWADHLTTIFPEARLKKFIEMRGADGGPWRRLCALPAFWVGLTYDQAALDAAWDLVKGWDAQTREALRVAASVDGLQAKVGTIDMLELAREAVAISEQGLRARARPGSGGLVPDETHFLNALKESLETGMSPADELLARYGGDWGGDLTRIYDDYSY</sequence>
<keyword evidence="5" id="KW-0317">Glutathione biosynthesis</keyword>
<proteinExistence type="inferred from homology"/>